<protein>
    <submittedName>
        <fullName evidence="1">Uncharacterized protein</fullName>
    </submittedName>
</protein>
<dbReference type="AlphaFoldDB" id="V8PEE7"/>
<proteinExistence type="predicted"/>
<name>V8PEE7_OPHHA</name>
<evidence type="ECO:0000313" key="1">
    <source>
        <dbReference type="EMBL" id="ETE72725.1"/>
    </source>
</evidence>
<keyword evidence="2" id="KW-1185">Reference proteome</keyword>
<comment type="caution">
    <text evidence="1">The sequence shown here is derived from an EMBL/GenBank/DDBJ whole genome shotgun (WGS) entry which is preliminary data.</text>
</comment>
<sequence>MNTLENFPVFGEDVMGFSREREREMKLIAVDCIWFLHNTGLLPLVYLPAKPLKGLVESMRHGRTCSWMPRILAEMRESQFKLP</sequence>
<feature type="non-terminal residue" evidence="1">
    <location>
        <position position="1"/>
    </location>
</feature>
<dbReference type="Proteomes" id="UP000018936">
    <property type="component" value="Unassembled WGS sequence"/>
</dbReference>
<dbReference type="EMBL" id="AZIM01000188">
    <property type="protein sequence ID" value="ETE72725.1"/>
    <property type="molecule type" value="Genomic_DNA"/>
</dbReference>
<gene>
    <name evidence="1" type="ORF">L345_01452</name>
</gene>
<accession>V8PEE7</accession>
<reference evidence="1 2" key="1">
    <citation type="journal article" date="2013" name="Proc. Natl. Acad. Sci. U.S.A.">
        <title>The king cobra genome reveals dynamic gene evolution and adaptation in the snake venom system.</title>
        <authorList>
            <person name="Vonk F.J."/>
            <person name="Casewell N.R."/>
            <person name="Henkel C.V."/>
            <person name="Heimberg A.M."/>
            <person name="Jansen H.J."/>
            <person name="McCleary R.J."/>
            <person name="Kerkkamp H.M."/>
            <person name="Vos R.A."/>
            <person name="Guerreiro I."/>
            <person name="Calvete J.J."/>
            <person name="Wuster W."/>
            <person name="Woods A.E."/>
            <person name="Logan J.M."/>
            <person name="Harrison R.A."/>
            <person name="Castoe T.A."/>
            <person name="de Koning A.P."/>
            <person name="Pollock D.D."/>
            <person name="Yandell M."/>
            <person name="Calderon D."/>
            <person name="Renjifo C."/>
            <person name="Currier R.B."/>
            <person name="Salgado D."/>
            <person name="Pla D."/>
            <person name="Sanz L."/>
            <person name="Hyder A.S."/>
            <person name="Ribeiro J.M."/>
            <person name="Arntzen J.W."/>
            <person name="van den Thillart G.E."/>
            <person name="Boetzer M."/>
            <person name="Pirovano W."/>
            <person name="Dirks R.P."/>
            <person name="Spaink H.P."/>
            <person name="Duboule D."/>
            <person name="McGlinn E."/>
            <person name="Kini R.M."/>
            <person name="Richardson M.K."/>
        </authorList>
    </citation>
    <scope>NUCLEOTIDE SEQUENCE</scope>
    <source>
        <tissue evidence="1">Blood</tissue>
    </source>
</reference>
<evidence type="ECO:0000313" key="2">
    <source>
        <dbReference type="Proteomes" id="UP000018936"/>
    </source>
</evidence>
<organism evidence="1 2">
    <name type="scientific">Ophiophagus hannah</name>
    <name type="common">King cobra</name>
    <name type="synonym">Naja hannah</name>
    <dbReference type="NCBI Taxonomy" id="8665"/>
    <lineage>
        <taxon>Eukaryota</taxon>
        <taxon>Metazoa</taxon>
        <taxon>Chordata</taxon>
        <taxon>Craniata</taxon>
        <taxon>Vertebrata</taxon>
        <taxon>Euteleostomi</taxon>
        <taxon>Lepidosauria</taxon>
        <taxon>Squamata</taxon>
        <taxon>Bifurcata</taxon>
        <taxon>Unidentata</taxon>
        <taxon>Episquamata</taxon>
        <taxon>Toxicofera</taxon>
        <taxon>Serpentes</taxon>
        <taxon>Colubroidea</taxon>
        <taxon>Elapidae</taxon>
        <taxon>Elapinae</taxon>
        <taxon>Ophiophagus</taxon>
    </lineage>
</organism>